<comment type="caution">
    <text evidence="1">The sequence shown here is derived from an EMBL/GenBank/DDBJ whole genome shotgun (WGS) entry which is preliminary data.</text>
</comment>
<accession>A0A2T7PSZ6</accession>
<name>A0A2T7PSZ6_POMCA</name>
<evidence type="ECO:0000313" key="1">
    <source>
        <dbReference type="EMBL" id="PVD36548.1"/>
    </source>
</evidence>
<dbReference type="AlphaFoldDB" id="A0A2T7PSZ6"/>
<keyword evidence="2" id="KW-1185">Reference proteome</keyword>
<organism evidence="1 2">
    <name type="scientific">Pomacea canaliculata</name>
    <name type="common">Golden apple snail</name>
    <dbReference type="NCBI Taxonomy" id="400727"/>
    <lineage>
        <taxon>Eukaryota</taxon>
        <taxon>Metazoa</taxon>
        <taxon>Spiralia</taxon>
        <taxon>Lophotrochozoa</taxon>
        <taxon>Mollusca</taxon>
        <taxon>Gastropoda</taxon>
        <taxon>Caenogastropoda</taxon>
        <taxon>Architaenioglossa</taxon>
        <taxon>Ampullarioidea</taxon>
        <taxon>Ampullariidae</taxon>
        <taxon>Pomacea</taxon>
    </lineage>
</organism>
<proteinExistence type="predicted"/>
<dbReference type="EMBL" id="PZQS01000002">
    <property type="protein sequence ID" value="PVD36548.1"/>
    <property type="molecule type" value="Genomic_DNA"/>
</dbReference>
<protein>
    <submittedName>
        <fullName evidence="1">Uncharacterized protein</fullName>
    </submittedName>
</protein>
<gene>
    <name evidence="1" type="ORF">C0Q70_03533</name>
</gene>
<reference evidence="1 2" key="1">
    <citation type="submission" date="2018-04" db="EMBL/GenBank/DDBJ databases">
        <title>The genome of golden apple snail Pomacea canaliculata provides insight into stress tolerance and invasive adaptation.</title>
        <authorList>
            <person name="Liu C."/>
            <person name="Liu B."/>
            <person name="Ren Y."/>
            <person name="Zhang Y."/>
            <person name="Wang H."/>
            <person name="Li S."/>
            <person name="Jiang F."/>
            <person name="Yin L."/>
            <person name="Zhang G."/>
            <person name="Qian W."/>
            <person name="Fan W."/>
        </authorList>
    </citation>
    <scope>NUCLEOTIDE SEQUENCE [LARGE SCALE GENOMIC DNA]</scope>
    <source>
        <strain evidence="1">SZHN2017</strain>
        <tissue evidence="1">Muscle</tissue>
    </source>
</reference>
<dbReference type="Proteomes" id="UP000245119">
    <property type="component" value="Linkage Group LG2"/>
</dbReference>
<evidence type="ECO:0000313" key="2">
    <source>
        <dbReference type="Proteomes" id="UP000245119"/>
    </source>
</evidence>
<sequence length="102" mass="11511">MPASASVLCRWREWHNHVDTTLPGLKLRPAKNTMVSWVKMVSMTASDSQFTLMKASAYNGRMSTHCDVTLVLNDQRKKTAAALCWQPLNYRATVREASPRTS</sequence>